<dbReference type="InterPro" id="IPR038729">
    <property type="entry name" value="Rad50/SbcC_AAA"/>
</dbReference>
<dbReference type="Proteomes" id="UP000475582">
    <property type="component" value="Unassembled WGS sequence"/>
</dbReference>
<reference evidence="4 5" key="1">
    <citation type="submission" date="2019-11" db="EMBL/GenBank/DDBJ databases">
        <title>Type strains purchased from KCTC, JCM and DSMZ.</title>
        <authorList>
            <person name="Lu H."/>
        </authorList>
    </citation>
    <scope>NUCLEOTIDE SEQUENCE [LARGE SCALE GENOMIC DNA]</scope>
    <source>
        <strain evidence="4 5">KCTC 22382</strain>
    </source>
</reference>
<proteinExistence type="predicted"/>
<dbReference type="OrthoDB" id="174137at2"/>
<evidence type="ECO:0000313" key="4">
    <source>
        <dbReference type="EMBL" id="MTV41677.1"/>
    </source>
</evidence>
<accession>A0A6L6PSN3</accession>
<dbReference type="AlphaFoldDB" id="A0A6L6PSN3"/>
<feature type="region of interest" description="Disordered" evidence="2">
    <location>
        <begin position="1132"/>
        <end position="1152"/>
    </location>
</feature>
<feature type="coiled-coil region" evidence="1">
    <location>
        <begin position="627"/>
        <end position="654"/>
    </location>
</feature>
<keyword evidence="1" id="KW-0175">Coiled coil</keyword>
<dbReference type="Pfam" id="PF13476">
    <property type="entry name" value="AAA_23"/>
    <property type="match status" value="1"/>
</dbReference>
<evidence type="ECO:0000259" key="3">
    <source>
        <dbReference type="Pfam" id="PF13476"/>
    </source>
</evidence>
<protein>
    <submittedName>
        <fullName evidence="4">AAA family ATPase</fullName>
    </submittedName>
</protein>
<dbReference type="PANTHER" id="PTHR32182">
    <property type="entry name" value="DNA REPLICATION AND REPAIR PROTEIN RECF"/>
    <property type="match status" value="1"/>
</dbReference>
<dbReference type="SUPFAM" id="SSF52540">
    <property type="entry name" value="P-loop containing nucleoside triphosphate hydrolases"/>
    <property type="match status" value="1"/>
</dbReference>
<dbReference type="PANTHER" id="PTHR32182:SF0">
    <property type="entry name" value="DNA REPLICATION AND REPAIR PROTEIN RECF"/>
    <property type="match status" value="1"/>
</dbReference>
<feature type="domain" description="Rad50/SbcC-type AAA" evidence="3">
    <location>
        <begin position="12"/>
        <end position="195"/>
    </location>
</feature>
<dbReference type="InterPro" id="IPR027417">
    <property type="entry name" value="P-loop_NTPase"/>
</dbReference>
<dbReference type="GO" id="GO:0006302">
    <property type="term" value="P:double-strand break repair"/>
    <property type="evidence" value="ECO:0007669"/>
    <property type="project" value="InterPro"/>
</dbReference>
<organism evidence="4 5">
    <name type="scientific">Duganella radicis</name>
    <dbReference type="NCBI Taxonomy" id="551988"/>
    <lineage>
        <taxon>Bacteria</taxon>
        <taxon>Pseudomonadati</taxon>
        <taxon>Pseudomonadota</taxon>
        <taxon>Betaproteobacteria</taxon>
        <taxon>Burkholderiales</taxon>
        <taxon>Oxalobacteraceae</taxon>
        <taxon>Telluria group</taxon>
        <taxon>Duganella</taxon>
    </lineage>
</organism>
<evidence type="ECO:0000256" key="1">
    <source>
        <dbReference type="SAM" id="Coils"/>
    </source>
</evidence>
<keyword evidence="5" id="KW-1185">Reference proteome</keyword>
<sequence>MKYLESIKVVQFFLYEKQEFSIKKITGVFGPNGSGKSSMLDASQIALFGGNSNLLALNAQADDNTTTRNIRSYCLGQYGPNSEDRVRDQATTYITLLFRDSETNTPITVGVCIYASIEKDSHEVLGRYVLHGYELSMGDHLETIDGEEQPRDWRSFRQQLLQRSGLDADSILFTDSERFIRAHLLALRGSGGAPVTEAFTRAFRFGLRMKFDKTVDNIVRDDVLEKRQTNIKKFKDVTDSFKRLAEMVAHVETKINDGDVILKDFSKAATESGRAVTWDALALSCTRDAELEKLDAATMRRAMAESKRDDSKKDLDDGLAALEGTRADIIRLRSLRDGHAAHQDSGALQTAIDDASGRAAKAERELTAFFTVVRQHLAAAAASEHLEEAAQSLRLCSSELPENGKAAAAMPADVLRTALKPMTRLVASAVDTLFRLPGAINHEIEGLRQQLSEAEDDLQRIKEGRPPLSENVKKLLSALQREKLNPVPVCDLVRITDGAWQGVIEGYLGPHREALLVPTGEEDKSFACYRSVPLYGVKMGMESRQNLNWRPKPGSVAELIDGDSPAAVAYVRSKFGDLMRAHTNAEALAGARTLMSDGMYVNGGDIDRILPVESGRCRIGRAATEQRETLVQQIASLKARLATLEKQEASIRQLANNLMWLNASDTIDRAVEMAKQINGALEEKASLATRLEATADAEYVRLNMELNAATDREKALQAALTGLYQALSDANSAAATAAQAERIREESCQQASAHAEEARNNPEFDADAASQNWDHCLDQFGSRYDEMRNYCGEQARTARSRLETARSRGANNFGQFISKYHEHVSRDVLGDWQQSRAWLDNFISRLRDIELVDYKKEMDHAYQTSQETFKTDVAVLLNANFDWLDRTITRLNNALKSCPVFTNGERYQFVANPRPQLARLLKFIKDVAAYGADGSVFGTAGEMPEQFRDLLDDKIATGAAGMRSPLDDYREFFEFDIEILREDAITGTTKRVGFLSKRLGPGSGGEHRAPLYVIAGAALASAYRLDDTHRDGLGLILLDEAFNKMDMTNITATMRYLEEIGLQVLMVSPGENLGILTAFLHRYYDIMRDAKTNVIYLEGHDVTAEARELFRSDLPEFHPELIEEELRNFAPTLAPHESRSSSTPQLRDGTNP</sequence>
<feature type="compositionally biased region" description="Polar residues" evidence="2">
    <location>
        <begin position="1140"/>
        <end position="1152"/>
    </location>
</feature>
<dbReference type="RefSeq" id="WP_155468037.1">
    <property type="nucleotide sequence ID" value="NZ_WNKY01000064.1"/>
</dbReference>
<evidence type="ECO:0000256" key="2">
    <source>
        <dbReference type="SAM" id="MobiDB-lite"/>
    </source>
</evidence>
<dbReference type="EMBL" id="WNKY01000064">
    <property type="protein sequence ID" value="MTV41677.1"/>
    <property type="molecule type" value="Genomic_DNA"/>
</dbReference>
<comment type="caution">
    <text evidence="4">The sequence shown here is derived from an EMBL/GenBank/DDBJ whole genome shotgun (WGS) entry which is preliminary data.</text>
</comment>
<name>A0A6L6PSN3_9BURK</name>
<gene>
    <name evidence="4" type="ORF">GM676_29410</name>
</gene>
<dbReference type="Pfam" id="PF13558">
    <property type="entry name" value="SbcC_Walker_B"/>
    <property type="match status" value="1"/>
</dbReference>
<dbReference type="GO" id="GO:0016887">
    <property type="term" value="F:ATP hydrolysis activity"/>
    <property type="evidence" value="ECO:0007669"/>
    <property type="project" value="InterPro"/>
</dbReference>
<evidence type="ECO:0000313" key="5">
    <source>
        <dbReference type="Proteomes" id="UP000475582"/>
    </source>
</evidence>
<dbReference type="Gene3D" id="3.40.50.300">
    <property type="entry name" value="P-loop containing nucleotide triphosphate hydrolases"/>
    <property type="match status" value="1"/>
</dbReference>
<dbReference type="GO" id="GO:0000731">
    <property type="term" value="P:DNA synthesis involved in DNA repair"/>
    <property type="evidence" value="ECO:0007669"/>
    <property type="project" value="TreeGrafter"/>
</dbReference>